<sequence>MTDVRDELALLGGPTAISKPRPHEIWPPDADEPELIELADQRNDDISIRGSSGPIRALENDFLRFLEHRVQWAVTFNSGTSALLAAYFALGVREDTEVVGPALTYHAALSPVFALHGEVVLADIDLRTRCIDPAGLERAITPRSKVITAVHQWGHPCDMDAILDIASRHDLRVLEDCSHAHGSRYKGRLCGTFGDAAVFSLQANKAIYAGEGGILVTNDSEVHDRATLLGHYRDRCREDLIDGRLRDYWVTGFGLKLRMSPFNAIVARHSLAAFPTRKENRHKCLQYLGERLSEVTYIEPAYVADDVDMGAWYGYKPLYLPDSLDAITREVLIKALRAEGMEIGAPSGPDLATLPLYSEAESPLFPGLPKVANVPAADSNAARVQRQALSLPTFNNWPEDKSLIDDYIVAFQKIYQNHSALVDYARSA</sequence>
<name>A0A840QHX1_9PSEU</name>
<dbReference type="GO" id="GO:0000271">
    <property type="term" value="P:polysaccharide biosynthetic process"/>
    <property type="evidence" value="ECO:0007669"/>
    <property type="project" value="TreeGrafter"/>
</dbReference>
<dbReference type="RefSeq" id="WP_184730159.1">
    <property type="nucleotide sequence ID" value="NZ_JACHIW010000002.1"/>
</dbReference>
<feature type="modified residue" description="N6-(pyridoxal phosphate)lysine" evidence="3">
    <location>
        <position position="205"/>
    </location>
</feature>
<keyword evidence="6" id="KW-1185">Reference proteome</keyword>
<evidence type="ECO:0000256" key="2">
    <source>
        <dbReference type="PIRSR" id="PIRSR000390-1"/>
    </source>
</evidence>
<proteinExistence type="inferred from homology"/>
<dbReference type="GO" id="GO:0030170">
    <property type="term" value="F:pyridoxal phosphate binding"/>
    <property type="evidence" value="ECO:0007669"/>
    <property type="project" value="TreeGrafter"/>
</dbReference>
<dbReference type="InterPro" id="IPR015421">
    <property type="entry name" value="PyrdxlP-dep_Trfase_major"/>
</dbReference>
<gene>
    <name evidence="5" type="ORF">BJ970_006007</name>
</gene>
<evidence type="ECO:0000256" key="1">
    <source>
        <dbReference type="ARBA" id="ARBA00001933"/>
    </source>
</evidence>
<comment type="cofactor">
    <cofactor evidence="1">
        <name>pyridoxal 5'-phosphate</name>
        <dbReference type="ChEBI" id="CHEBI:597326"/>
    </cofactor>
</comment>
<dbReference type="InterPro" id="IPR015422">
    <property type="entry name" value="PyrdxlP-dep_Trfase_small"/>
</dbReference>
<dbReference type="PANTHER" id="PTHR30244:SF34">
    <property type="entry name" value="DTDP-4-AMINO-4,6-DIDEOXYGALACTOSE TRANSAMINASE"/>
    <property type="match status" value="1"/>
</dbReference>
<evidence type="ECO:0000256" key="3">
    <source>
        <dbReference type="PIRSR" id="PIRSR000390-2"/>
    </source>
</evidence>
<accession>A0A840QHX1</accession>
<dbReference type="GO" id="GO:0008483">
    <property type="term" value="F:transaminase activity"/>
    <property type="evidence" value="ECO:0007669"/>
    <property type="project" value="TreeGrafter"/>
</dbReference>
<dbReference type="InterPro" id="IPR015424">
    <property type="entry name" value="PyrdxlP-dep_Trfase"/>
</dbReference>
<dbReference type="Gene3D" id="3.90.1150.10">
    <property type="entry name" value="Aspartate Aminotransferase, domain 1"/>
    <property type="match status" value="1"/>
</dbReference>
<comment type="caution">
    <text evidence="5">The sequence shown here is derived from an EMBL/GenBank/DDBJ whole genome shotgun (WGS) entry which is preliminary data.</text>
</comment>
<dbReference type="EMBL" id="JACHIW010000002">
    <property type="protein sequence ID" value="MBB5158408.1"/>
    <property type="molecule type" value="Genomic_DNA"/>
</dbReference>
<protein>
    <submittedName>
        <fullName evidence="5">dTDP-4-amino-4,6-dideoxygalactose transaminase</fullName>
    </submittedName>
</protein>
<dbReference type="Proteomes" id="UP000584374">
    <property type="component" value="Unassembled WGS sequence"/>
</dbReference>
<organism evidence="5 6">
    <name type="scientific">Saccharopolyspora phatthalungensis</name>
    <dbReference type="NCBI Taxonomy" id="664693"/>
    <lineage>
        <taxon>Bacteria</taxon>
        <taxon>Bacillati</taxon>
        <taxon>Actinomycetota</taxon>
        <taxon>Actinomycetes</taxon>
        <taxon>Pseudonocardiales</taxon>
        <taxon>Pseudonocardiaceae</taxon>
        <taxon>Saccharopolyspora</taxon>
    </lineage>
</organism>
<feature type="active site" description="Proton acceptor" evidence="2">
    <location>
        <position position="205"/>
    </location>
</feature>
<dbReference type="AlphaFoldDB" id="A0A840QHX1"/>
<reference evidence="5 6" key="1">
    <citation type="submission" date="2020-08" db="EMBL/GenBank/DDBJ databases">
        <title>Sequencing the genomes of 1000 actinobacteria strains.</title>
        <authorList>
            <person name="Klenk H.-P."/>
        </authorList>
    </citation>
    <scope>NUCLEOTIDE SEQUENCE [LARGE SCALE GENOMIC DNA]</scope>
    <source>
        <strain evidence="5 6">DSM 45584</strain>
    </source>
</reference>
<dbReference type="InterPro" id="IPR000653">
    <property type="entry name" value="DegT/StrS_aminotransferase"/>
</dbReference>
<dbReference type="PIRSF" id="PIRSF000390">
    <property type="entry name" value="PLP_StrS"/>
    <property type="match status" value="1"/>
</dbReference>
<dbReference type="SUPFAM" id="SSF53383">
    <property type="entry name" value="PLP-dependent transferases"/>
    <property type="match status" value="1"/>
</dbReference>
<dbReference type="Pfam" id="PF01041">
    <property type="entry name" value="DegT_DnrJ_EryC1"/>
    <property type="match status" value="1"/>
</dbReference>
<evidence type="ECO:0000313" key="6">
    <source>
        <dbReference type="Proteomes" id="UP000584374"/>
    </source>
</evidence>
<dbReference type="CDD" id="cd00616">
    <property type="entry name" value="AHBA_syn"/>
    <property type="match status" value="1"/>
</dbReference>
<dbReference type="PANTHER" id="PTHR30244">
    <property type="entry name" value="TRANSAMINASE"/>
    <property type="match status" value="1"/>
</dbReference>
<evidence type="ECO:0000313" key="5">
    <source>
        <dbReference type="EMBL" id="MBB5158408.1"/>
    </source>
</evidence>
<keyword evidence="3 4" id="KW-0663">Pyridoxal phosphate</keyword>
<comment type="similarity">
    <text evidence="4">Belongs to the DegT/DnrJ/EryC1 family.</text>
</comment>
<evidence type="ECO:0000256" key="4">
    <source>
        <dbReference type="RuleBase" id="RU004508"/>
    </source>
</evidence>
<dbReference type="Gene3D" id="3.40.640.10">
    <property type="entry name" value="Type I PLP-dependent aspartate aminotransferase-like (Major domain)"/>
    <property type="match status" value="1"/>
</dbReference>